<evidence type="ECO:0000256" key="8">
    <source>
        <dbReference type="ARBA" id="ARBA00022827"/>
    </source>
</evidence>
<dbReference type="GO" id="GO:0045454">
    <property type="term" value="P:cell redox homeostasis"/>
    <property type="evidence" value="ECO:0007669"/>
    <property type="project" value="InterPro"/>
</dbReference>
<dbReference type="SUPFAM" id="SSF55424">
    <property type="entry name" value="FAD/NAD-linked reductases, dimerisation (C-terminal) domain"/>
    <property type="match status" value="1"/>
</dbReference>
<feature type="binding site" evidence="16">
    <location>
        <position position="262"/>
    </location>
    <ligand>
        <name>NAD(+)</name>
        <dbReference type="ChEBI" id="CHEBI:57540"/>
    </ligand>
</feature>
<feature type="binding site" evidence="16">
    <location>
        <position position="303"/>
    </location>
    <ligand>
        <name>FAD</name>
        <dbReference type="ChEBI" id="CHEBI:57692"/>
    </ligand>
</feature>
<evidence type="ECO:0000256" key="11">
    <source>
        <dbReference type="ARBA" id="ARBA00023157"/>
    </source>
</evidence>
<proteinExistence type="inferred from homology"/>
<comment type="function">
    <text evidence="14">Catalyzes the reduction of glutathione disulfide (GSSG) to reduced glutathione (GSH). Constitutes the major mechanism to maintain a high GSH:GSSG ratio in the cytosol.</text>
</comment>
<evidence type="ECO:0000256" key="18">
    <source>
        <dbReference type="RuleBase" id="RU003691"/>
    </source>
</evidence>
<comment type="subunit">
    <text evidence="3">Homodimer.</text>
</comment>
<dbReference type="InterPro" id="IPR023753">
    <property type="entry name" value="FAD/NAD-binding_dom"/>
</dbReference>
<dbReference type="EC" id="1.8.1.7" evidence="4"/>
<keyword evidence="7 18" id="KW-0285">Flavoprotein</keyword>
<evidence type="ECO:0000256" key="15">
    <source>
        <dbReference type="PIRSR" id="PIRSR000350-2"/>
    </source>
</evidence>
<dbReference type="GO" id="GO:0005829">
    <property type="term" value="C:cytosol"/>
    <property type="evidence" value="ECO:0007669"/>
    <property type="project" value="TreeGrafter"/>
</dbReference>
<comment type="catalytic activity">
    <reaction evidence="13">
        <text>2 glutathione + NADP(+) = glutathione disulfide + NADPH + H(+)</text>
        <dbReference type="Rhea" id="RHEA:11740"/>
        <dbReference type="ChEBI" id="CHEBI:15378"/>
        <dbReference type="ChEBI" id="CHEBI:57783"/>
        <dbReference type="ChEBI" id="CHEBI:57925"/>
        <dbReference type="ChEBI" id="CHEBI:58297"/>
        <dbReference type="ChEBI" id="CHEBI:58349"/>
        <dbReference type="EC" id="1.8.1.7"/>
    </reaction>
</comment>
<organism evidence="21 22">
    <name type="scientific">Pseudoalteromonas rubra</name>
    <dbReference type="NCBI Taxonomy" id="43658"/>
    <lineage>
        <taxon>Bacteria</taxon>
        <taxon>Pseudomonadati</taxon>
        <taxon>Pseudomonadota</taxon>
        <taxon>Gammaproteobacteria</taxon>
        <taxon>Alteromonadales</taxon>
        <taxon>Pseudoalteromonadaceae</taxon>
        <taxon>Pseudoalteromonas</taxon>
    </lineage>
</organism>
<dbReference type="Pfam" id="PF07992">
    <property type="entry name" value="Pyr_redox_2"/>
    <property type="match status" value="1"/>
</dbReference>
<feature type="active site" description="Proton acceptor" evidence="15">
    <location>
        <position position="441"/>
    </location>
</feature>
<dbReference type="Pfam" id="PF02852">
    <property type="entry name" value="Pyr_redox_dim"/>
    <property type="match status" value="1"/>
</dbReference>
<dbReference type="RefSeq" id="WP_058797220.1">
    <property type="nucleotide sequence ID" value="NZ_CP013611.1"/>
</dbReference>
<dbReference type="GO" id="GO:0050660">
    <property type="term" value="F:flavin adenine dinucleotide binding"/>
    <property type="evidence" value="ECO:0007669"/>
    <property type="project" value="InterPro"/>
</dbReference>
<dbReference type="AlphaFoldDB" id="A0A0U3GYI9"/>
<keyword evidence="12 18" id="KW-0676">Redox-active center</keyword>
<dbReference type="PANTHER" id="PTHR42737:SF2">
    <property type="entry name" value="GLUTATHIONE REDUCTASE"/>
    <property type="match status" value="1"/>
</dbReference>
<accession>A0A0U3GYI9</accession>
<dbReference type="PRINTS" id="PR00368">
    <property type="entry name" value="FADPNR"/>
</dbReference>
<dbReference type="PROSITE" id="PS00076">
    <property type="entry name" value="PYRIDINE_REDOX_1"/>
    <property type="match status" value="1"/>
</dbReference>
<name>A0A0U3GYI9_9GAMM</name>
<evidence type="ECO:0000256" key="12">
    <source>
        <dbReference type="ARBA" id="ARBA00023284"/>
    </source>
</evidence>
<dbReference type="GO" id="GO:0034599">
    <property type="term" value="P:cellular response to oxidative stress"/>
    <property type="evidence" value="ECO:0007669"/>
    <property type="project" value="TreeGrafter"/>
</dbReference>
<dbReference type="KEGG" id="prr:AT705_15200"/>
<evidence type="ECO:0000256" key="4">
    <source>
        <dbReference type="ARBA" id="ARBA00012607"/>
    </source>
</evidence>
<keyword evidence="6" id="KW-0963">Cytoplasm</keyword>
<evidence type="ECO:0000256" key="5">
    <source>
        <dbReference type="ARBA" id="ARBA00017111"/>
    </source>
</evidence>
<dbReference type="InterPro" id="IPR036188">
    <property type="entry name" value="FAD/NAD-bd_sf"/>
</dbReference>
<evidence type="ECO:0000256" key="1">
    <source>
        <dbReference type="ARBA" id="ARBA00004496"/>
    </source>
</evidence>
<evidence type="ECO:0000256" key="9">
    <source>
        <dbReference type="ARBA" id="ARBA00022857"/>
    </source>
</evidence>
<keyword evidence="16" id="KW-0520">NAD</keyword>
<comment type="similarity">
    <text evidence="2 18">Belongs to the class-I pyridine nucleotide-disulfide oxidoreductase family.</text>
</comment>
<dbReference type="FunFam" id="3.30.390.30:FF:000003">
    <property type="entry name" value="Glutathione reductase"/>
    <property type="match status" value="1"/>
</dbReference>
<dbReference type="InterPro" id="IPR004099">
    <property type="entry name" value="Pyr_nucl-diS_OxRdtase_dimer"/>
</dbReference>
<dbReference type="Gene3D" id="3.30.390.30">
    <property type="match status" value="1"/>
</dbReference>
<dbReference type="NCBIfam" id="NF004776">
    <property type="entry name" value="PRK06116.1"/>
    <property type="match status" value="1"/>
</dbReference>
<keyword evidence="10 18" id="KW-0560">Oxidoreductase</keyword>
<dbReference type="FunFam" id="3.50.50.60:FF:000030">
    <property type="entry name" value="Glutathione reductase"/>
    <property type="match status" value="1"/>
</dbReference>
<keyword evidence="11" id="KW-1015">Disulfide bond</keyword>
<dbReference type="InterPro" id="IPR046952">
    <property type="entry name" value="GSHR/TRXR-like"/>
</dbReference>
<dbReference type="InterPro" id="IPR016156">
    <property type="entry name" value="FAD/NAD-linked_Rdtase_dimer_sf"/>
</dbReference>
<dbReference type="GO" id="GO:0050661">
    <property type="term" value="F:NADP binding"/>
    <property type="evidence" value="ECO:0007669"/>
    <property type="project" value="InterPro"/>
</dbReference>
<dbReference type="PRINTS" id="PR00411">
    <property type="entry name" value="PNDRDTASEI"/>
</dbReference>
<feature type="binding site" evidence="16">
    <location>
        <begin position="174"/>
        <end position="181"/>
    </location>
    <ligand>
        <name>NAD(+)</name>
        <dbReference type="ChEBI" id="CHEBI:57540"/>
    </ligand>
</feature>
<evidence type="ECO:0000256" key="3">
    <source>
        <dbReference type="ARBA" id="ARBA00011738"/>
    </source>
</evidence>
<evidence type="ECO:0000256" key="17">
    <source>
        <dbReference type="PIRSR" id="PIRSR000350-4"/>
    </source>
</evidence>
<evidence type="ECO:0000256" key="14">
    <source>
        <dbReference type="ARBA" id="ARBA00056905"/>
    </source>
</evidence>
<evidence type="ECO:0000259" key="20">
    <source>
        <dbReference type="Pfam" id="PF07992"/>
    </source>
</evidence>
<keyword evidence="8 16" id="KW-0274">FAD</keyword>
<dbReference type="PANTHER" id="PTHR42737">
    <property type="entry name" value="GLUTATHIONE REDUCTASE"/>
    <property type="match status" value="1"/>
</dbReference>
<evidence type="ECO:0000313" key="21">
    <source>
        <dbReference type="EMBL" id="ALU44179.1"/>
    </source>
</evidence>
<evidence type="ECO:0000256" key="7">
    <source>
        <dbReference type="ARBA" id="ARBA00022630"/>
    </source>
</evidence>
<dbReference type="GO" id="GO:0004362">
    <property type="term" value="F:glutathione-disulfide reductase (NADPH) activity"/>
    <property type="evidence" value="ECO:0007669"/>
    <property type="project" value="UniProtKB-EC"/>
</dbReference>
<evidence type="ECO:0000256" key="2">
    <source>
        <dbReference type="ARBA" id="ARBA00007532"/>
    </source>
</evidence>
<gene>
    <name evidence="21" type="ORF">AT705_15200</name>
</gene>
<dbReference type="Gene3D" id="3.50.50.60">
    <property type="entry name" value="FAD/NAD(P)-binding domain"/>
    <property type="match status" value="2"/>
</dbReference>
<evidence type="ECO:0000313" key="22">
    <source>
        <dbReference type="Proteomes" id="UP000069015"/>
    </source>
</evidence>
<dbReference type="GO" id="GO:0006749">
    <property type="term" value="P:glutathione metabolic process"/>
    <property type="evidence" value="ECO:0007669"/>
    <property type="project" value="InterPro"/>
</dbReference>
<keyword evidence="16" id="KW-0547">Nucleotide-binding</keyword>
<protein>
    <recommendedName>
        <fullName evidence="5">Glutathione reductase</fullName>
        <ecNumber evidence="4">1.8.1.7</ecNumber>
    </recommendedName>
</protein>
<evidence type="ECO:0000256" key="16">
    <source>
        <dbReference type="PIRSR" id="PIRSR000350-3"/>
    </source>
</evidence>
<dbReference type="InterPro" id="IPR006322">
    <property type="entry name" value="Glutathione_Rdtase_euk/bac"/>
</dbReference>
<dbReference type="Proteomes" id="UP000069015">
    <property type="component" value="Chromosome 1"/>
</dbReference>
<dbReference type="InterPro" id="IPR012999">
    <property type="entry name" value="Pyr_OxRdtase_I_AS"/>
</dbReference>
<dbReference type="SUPFAM" id="SSF51905">
    <property type="entry name" value="FAD/NAD(P)-binding domain"/>
    <property type="match status" value="1"/>
</dbReference>
<evidence type="ECO:0000259" key="19">
    <source>
        <dbReference type="Pfam" id="PF02852"/>
    </source>
</evidence>
<feature type="disulfide bond" description="Redox-active" evidence="17">
    <location>
        <begin position="42"/>
        <end position="47"/>
    </location>
</feature>
<comment type="cofactor">
    <cofactor evidence="16">
        <name>FAD</name>
        <dbReference type="ChEBI" id="CHEBI:57692"/>
    </cofactor>
    <text evidence="16">Binds 1 FAD per subunit.</text>
</comment>
<sequence>MAQHFDYIAIGGGSGGIASANRAAMRGAKVALIEAKHMGGTCVNVGCVPKKVMWHGAQVAEAIKLYAPDYGFDVEVKDFNWGKLVESREAYIGRIHQGYNKYLASNGVTVINGFAKFIDNNTVEVNGEHYTADHICIAVGGRPSIPNIPGAELGIDSNDFFELKAQPKSVAVIGAGYIAVELAGVLHSLGTDTHLFVRKHAPLRNFDPILIDTLTEVMDKEGPTLHTHSTPKSLSKNDDGSVTLHLANGESHTVEQVIWAIGREPVTDKINLAATDVAITDGGYVKVDEYQNTSVSGIYALGDIMEGGIELTPVAVKAGRMLAERLFNPEMPNAKMDYNLVPTVVFSHPPIGTIGLTEPEAVAQYGEDNIKVYTSTFAAMYTAVTQHRQPCKMKLVCAGENEKIVGLHGIGFAVDEMIQGFGVAMKMGATKADFDSVVAIHPTGSEEFVTMTG</sequence>
<dbReference type="NCBIfam" id="TIGR01421">
    <property type="entry name" value="gluta_reduc_1"/>
    <property type="match status" value="1"/>
</dbReference>
<evidence type="ECO:0000256" key="10">
    <source>
        <dbReference type="ARBA" id="ARBA00023002"/>
    </source>
</evidence>
<feature type="binding site" evidence="16">
    <location>
        <position position="51"/>
    </location>
    <ligand>
        <name>FAD</name>
        <dbReference type="ChEBI" id="CHEBI:57692"/>
    </ligand>
</feature>
<feature type="domain" description="Pyridine nucleotide-disulphide oxidoreductase dimerisation" evidence="19">
    <location>
        <begin position="341"/>
        <end position="451"/>
    </location>
</feature>
<evidence type="ECO:0000256" key="6">
    <source>
        <dbReference type="ARBA" id="ARBA00022490"/>
    </source>
</evidence>
<feature type="domain" description="FAD/NAD(P)-binding" evidence="20">
    <location>
        <begin position="6"/>
        <end position="319"/>
    </location>
</feature>
<evidence type="ECO:0000256" key="13">
    <source>
        <dbReference type="ARBA" id="ARBA00049142"/>
    </source>
</evidence>
<comment type="subcellular location">
    <subcellularLocation>
        <location evidence="1">Cytoplasm</location>
    </subcellularLocation>
</comment>
<dbReference type="EMBL" id="CP013611">
    <property type="protein sequence ID" value="ALU44179.1"/>
    <property type="molecule type" value="Genomic_DNA"/>
</dbReference>
<dbReference type="InterPro" id="IPR001100">
    <property type="entry name" value="Pyr_nuc-diS_OxRdtase"/>
</dbReference>
<keyword evidence="9" id="KW-0521">NADP</keyword>
<reference evidence="21 22" key="1">
    <citation type="submission" date="2015-12" db="EMBL/GenBank/DDBJ databases">
        <title>Complete genome sequence of Pseudoalteromonas rubra SCSIO 6842, harboring a conjugative plasmid.</title>
        <authorList>
            <person name="Li B."/>
            <person name="Wang X."/>
        </authorList>
    </citation>
    <scope>NUCLEOTIDE SEQUENCE [LARGE SCALE GENOMIC DNA]</scope>
    <source>
        <strain evidence="21 22">SCSIO 6842</strain>
    </source>
</reference>
<dbReference type="PIRSF" id="PIRSF000350">
    <property type="entry name" value="Mercury_reductase_MerA"/>
    <property type="match status" value="1"/>
</dbReference>